<keyword evidence="6 9" id="KW-0418">Kinase</keyword>
<evidence type="ECO:0000313" key="13">
    <source>
        <dbReference type="Proteomes" id="UP000273998"/>
    </source>
</evidence>
<evidence type="ECO:0000256" key="8">
    <source>
        <dbReference type="ARBA" id="ARBA00048141"/>
    </source>
</evidence>
<keyword evidence="3 9" id="KW-0028">Amino-acid biosynthesis</keyword>
<comment type="function">
    <text evidence="9">Catalyzes the ATP-dependent phosphorylation of N-acetyl-L-glutamate.</text>
</comment>
<evidence type="ECO:0000256" key="6">
    <source>
        <dbReference type="ARBA" id="ARBA00022777"/>
    </source>
</evidence>
<evidence type="ECO:0000259" key="10">
    <source>
        <dbReference type="Pfam" id="PF00696"/>
    </source>
</evidence>
<dbReference type="PANTHER" id="PTHR23342">
    <property type="entry name" value="N-ACETYLGLUTAMATE SYNTHASE"/>
    <property type="match status" value="1"/>
</dbReference>
<feature type="binding site" evidence="9">
    <location>
        <begin position="42"/>
        <end position="43"/>
    </location>
    <ligand>
        <name>substrate</name>
    </ligand>
</feature>
<keyword evidence="4 9" id="KW-0808">Transferase</keyword>
<evidence type="ECO:0000256" key="2">
    <source>
        <dbReference type="ARBA" id="ARBA00022571"/>
    </source>
</evidence>
<dbReference type="InterPro" id="IPR037528">
    <property type="entry name" value="ArgB"/>
</dbReference>
<dbReference type="InterPro" id="IPR036393">
    <property type="entry name" value="AceGlu_kinase-like_sf"/>
</dbReference>
<dbReference type="Pfam" id="PF00696">
    <property type="entry name" value="AA_kinase"/>
    <property type="match status" value="1"/>
</dbReference>
<evidence type="ECO:0000256" key="1">
    <source>
        <dbReference type="ARBA" id="ARBA00004828"/>
    </source>
</evidence>
<dbReference type="InterPro" id="IPR004662">
    <property type="entry name" value="AcgluKinase_fam"/>
</dbReference>
<dbReference type="InterPro" id="IPR001057">
    <property type="entry name" value="Glu/AcGlu_kinase"/>
</dbReference>
<evidence type="ECO:0000256" key="5">
    <source>
        <dbReference type="ARBA" id="ARBA00022741"/>
    </source>
</evidence>
<dbReference type="GO" id="GO:0003991">
    <property type="term" value="F:acetylglutamate kinase activity"/>
    <property type="evidence" value="ECO:0007669"/>
    <property type="project" value="UniProtKB-UniRule"/>
</dbReference>
<dbReference type="NCBIfam" id="TIGR00761">
    <property type="entry name" value="argB"/>
    <property type="match status" value="1"/>
</dbReference>
<dbReference type="GO" id="GO:0042450">
    <property type="term" value="P:L-arginine biosynthetic process via ornithine"/>
    <property type="evidence" value="ECO:0007669"/>
    <property type="project" value="UniProtKB-UniRule"/>
</dbReference>
<keyword evidence="5 9" id="KW-0547">Nucleotide-binding</keyword>
<dbReference type="EC" id="2.7.2.8" evidence="9"/>
<evidence type="ECO:0000256" key="9">
    <source>
        <dbReference type="HAMAP-Rule" id="MF_00082"/>
    </source>
</evidence>
<dbReference type="PRINTS" id="PR00474">
    <property type="entry name" value="GLU5KINASE"/>
</dbReference>
<protein>
    <recommendedName>
        <fullName evidence="9">Acetylglutamate kinase</fullName>
        <ecNumber evidence="9">2.7.2.8</ecNumber>
    </recommendedName>
    <alternativeName>
        <fullName evidence="9">N-acetyl-L-glutamate 5-phosphotransferase</fullName>
    </alternativeName>
    <alternativeName>
        <fullName evidence="9">NAG kinase</fullName>
        <shortName evidence="9">NAGK</shortName>
    </alternativeName>
</protein>
<dbReference type="InterPro" id="IPR001048">
    <property type="entry name" value="Asp/Glu/Uridylate_kinase"/>
</dbReference>
<comment type="subcellular location">
    <subcellularLocation>
        <location evidence="9">Cytoplasm</location>
    </subcellularLocation>
</comment>
<dbReference type="HAMAP" id="MF_00082">
    <property type="entry name" value="ArgB"/>
    <property type="match status" value="1"/>
</dbReference>
<feature type="binding site" evidence="9">
    <location>
        <position position="157"/>
    </location>
    <ligand>
        <name>substrate</name>
    </ligand>
</feature>
<dbReference type="Proteomes" id="UP000322622">
    <property type="component" value="Chromosome"/>
</dbReference>
<dbReference type="RefSeq" id="WP_002886771.1">
    <property type="nucleotide sequence ID" value="NZ_CABFMJ010000011.1"/>
</dbReference>
<feature type="site" description="Transition state stabilizer" evidence="9">
    <location>
        <position position="216"/>
    </location>
</feature>
<evidence type="ECO:0000256" key="3">
    <source>
        <dbReference type="ARBA" id="ARBA00022605"/>
    </source>
</evidence>
<comment type="pathway">
    <text evidence="1 9">Amino-acid biosynthesis; L-arginine biosynthesis; N(2)-acetyl-L-ornithine from L-glutamate: step 2/4.</text>
</comment>
<comment type="similarity">
    <text evidence="9">Belongs to the acetylglutamate kinase family. ArgB subfamily.</text>
</comment>
<feature type="binding site" evidence="9">
    <location>
        <position position="64"/>
    </location>
    <ligand>
        <name>substrate</name>
    </ligand>
</feature>
<dbReference type="EMBL" id="CP040804">
    <property type="protein sequence ID" value="QEM33167.1"/>
    <property type="molecule type" value="Genomic_DNA"/>
</dbReference>
<sequence>MTTEYIVIKIGGVASKQLTPEILTKLSEWQQAGQKIVIVHGGGFAINQLMEENHIPIHKVNGLRVTGQSDMALIKEALVDMVGKNLAGELTTAGLPAYQLVDELSDLVHADFLDQETYGFVGEVKNITNQTLVSLLSQGKLPLIPSLGYSEQGDLLNINADYLARAVAISLGAKKLILLTDVKGVLENGQVLEQLNFVDVQKKIDSGVVTGGMIPKIQSAVQTVQAGVEQVIIGDNLTDGTIIKE</sequence>
<gene>
    <name evidence="9 12" type="primary">argB</name>
    <name evidence="12" type="ORF">D8867_08650</name>
    <name evidence="11" type="ORF">FHI56_09845</name>
</gene>
<dbReference type="AlphaFoldDB" id="A0A0F3HP61"/>
<dbReference type="Gene3D" id="3.40.1160.10">
    <property type="entry name" value="Acetylglutamate kinase-like"/>
    <property type="match status" value="1"/>
</dbReference>
<dbReference type="PIRSF" id="PIRSF000728">
    <property type="entry name" value="NAGK"/>
    <property type="match status" value="1"/>
</dbReference>
<dbReference type="Proteomes" id="UP000273998">
    <property type="component" value="Unassembled WGS sequence"/>
</dbReference>
<evidence type="ECO:0000313" key="11">
    <source>
        <dbReference type="EMBL" id="QEM33167.1"/>
    </source>
</evidence>
<reference evidence="12 13" key="1">
    <citation type="submission" date="2018-11" db="EMBL/GenBank/DDBJ databases">
        <title>Species Designations Belie Phenotypic and Genotypic Heterogeneity in Oral Streptococci.</title>
        <authorList>
            <person name="Velsko I."/>
        </authorList>
    </citation>
    <scope>NUCLEOTIDE SEQUENCE [LARGE SCALE GENOMIC DNA]</scope>
    <source>
        <strain evidence="12 13">BCC42</strain>
    </source>
</reference>
<dbReference type="EMBL" id="RJNF01000026">
    <property type="protein sequence ID" value="RSI55057.1"/>
    <property type="molecule type" value="Genomic_DNA"/>
</dbReference>
<dbReference type="CDD" id="cd04238">
    <property type="entry name" value="AAK_NAGK-like"/>
    <property type="match status" value="1"/>
</dbReference>
<evidence type="ECO:0000256" key="4">
    <source>
        <dbReference type="ARBA" id="ARBA00022679"/>
    </source>
</evidence>
<evidence type="ECO:0000313" key="14">
    <source>
        <dbReference type="Proteomes" id="UP000322622"/>
    </source>
</evidence>
<keyword evidence="2 9" id="KW-0055">Arginine biosynthesis</keyword>
<keyword evidence="9" id="KW-0963">Cytoplasm</keyword>
<dbReference type="SUPFAM" id="SSF53633">
    <property type="entry name" value="Carbamate kinase-like"/>
    <property type="match status" value="1"/>
</dbReference>
<dbReference type="GO" id="GO:0005737">
    <property type="term" value="C:cytoplasm"/>
    <property type="evidence" value="ECO:0007669"/>
    <property type="project" value="UniProtKB-SubCell"/>
</dbReference>
<dbReference type="PANTHER" id="PTHR23342:SF0">
    <property type="entry name" value="N-ACETYLGLUTAMATE SYNTHASE, MITOCHONDRIAL"/>
    <property type="match status" value="1"/>
</dbReference>
<feature type="domain" description="Aspartate/glutamate/uridylate kinase" evidence="10">
    <location>
        <begin position="5"/>
        <end position="234"/>
    </location>
</feature>
<feature type="site" description="Transition state stabilizer" evidence="9">
    <location>
        <position position="9"/>
    </location>
</feature>
<accession>A0A0F3HP61</accession>
<organism evidence="12 13">
    <name type="scientific">Streptococcus salivarius</name>
    <dbReference type="NCBI Taxonomy" id="1304"/>
    <lineage>
        <taxon>Bacteria</taxon>
        <taxon>Bacillati</taxon>
        <taxon>Bacillota</taxon>
        <taxon>Bacilli</taxon>
        <taxon>Lactobacillales</taxon>
        <taxon>Streptococcaceae</taxon>
        <taxon>Streptococcus</taxon>
    </lineage>
</organism>
<name>A0A0F3HP61_STRSL</name>
<keyword evidence="7 9" id="KW-0067">ATP-binding</keyword>
<evidence type="ECO:0000256" key="7">
    <source>
        <dbReference type="ARBA" id="ARBA00022840"/>
    </source>
</evidence>
<dbReference type="GO" id="GO:0005524">
    <property type="term" value="F:ATP binding"/>
    <property type="evidence" value="ECO:0007669"/>
    <property type="project" value="UniProtKB-UniRule"/>
</dbReference>
<evidence type="ECO:0000313" key="12">
    <source>
        <dbReference type="EMBL" id="RSI55057.1"/>
    </source>
</evidence>
<reference evidence="11 14" key="2">
    <citation type="submission" date="2019-06" db="EMBL/GenBank/DDBJ databases">
        <title>Complete genome sequence of Streptococcus salivarius LAB813.</title>
        <authorList>
            <person name="Levesque C.M."/>
            <person name="Gong S.-G."/>
            <person name="Dufour D."/>
            <person name="Barbour A."/>
        </authorList>
    </citation>
    <scope>NUCLEOTIDE SEQUENCE [LARGE SCALE GENOMIC DNA]</scope>
    <source>
        <strain evidence="11 14">LAB813</strain>
    </source>
</reference>
<comment type="catalytic activity">
    <reaction evidence="8 9">
        <text>N-acetyl-L-glutamate + ATP = N-acetyl-L-glutamyl 5-phosphate + ADP</text>
        <dbReference type="Rhea" id="RHEA:14629"/>
        <dbReference type="ChEBI" id="CHEBI:30616"/>
        <dbReference type="ChEBI" id="CHEBI:44337"/>
        <dbReference type="ChEBI" id="CHEBI:57936"/>
        <dbReference type="ChEBI" id="CHEBI:456216"/>
        <dbReference type="EC" id="2.7.2.8"/>
    </reaction>
</comment>
<proteinExistence type="inferred from homology"/>